<protein>
    <submittedName>
        <fullName evidence="2">Helix-turn-helix domain-containing protein</fullName>
    </submittedName>
</protein>
<name>A0A1G8XTQ3_9ACTN</name>
<accession>A0A1G8XTQ3</accession>
<dbReference type="RefSeq" id="WP_090937307.1">
    <property type="nucleotide sequence ID" value="NZ_FNDJ01000013.1"/>
</dbReference>
<sequence length="145" mass="15588">MTDAPRRTSAVVGLDGPAVVISARACAWLDRYADLRHLRARYAALVDDEITQTLVNMGVLAADWRNRHGASPAHGTAIADNTGQPPPLELTTQQAADLIGITPSGIRKAINRGQLDATRSNGRWTISRGDAEMYRTRPPAQHGGP</sequence>
<evidence type="ECO:0000259" key="1">
    <source>
        <dbReference type="Pfam" id="PF12728"/>
    </source>
</evidence>
<dbReference type="Proteomes" id="UP000199202">
    <property type="component" value="Unassembled WGS sequence"/>
</dbReference>
<feature type="domain" description="Helix-turn-helix" evidence="1">
    <location>
        <begin position="90"/>
        <end position="130"/>
    </location>
</feature>
<organism evidence="2 3">
    <name type="scientific">Nonomuraea jiangxiensis</name>
    <dbReference type="NCBI Taxonomy" id="633440"/>
    <lineage>
        <taxon>Bacteria</taxon>
        <taxon>Bacillati</taxon>
        <taxon>Actinomycetota</taxon>
        <taxon>Actinomycetes</taxon>
        <taxon>Streptosporangiales</taxon>
        <taxon>Streptosporangiaceae</taxon>
        <taxon>Nonomuraea</taxon>
    </lineage>
</organism>
<dbReference type="OrthoDB" id="3829264at2"/>
<evidence type="ECO:0000313" key="2">
    <source>
        <dbReference type="EMBL" id="SDJ93931.1"/>
    </source>
</evidence>
<keyword evidence="3" id="KW-1185">Reference proteome</keyword>
<dbReference type="EMBL" id="FNDJ01000013">
    <property type="protein sequence ID" value="SDJ93931.1"/>
    <property type="molecule type" value="Genomic_DNA"/>
</dbReference>
<proteinExistence type="predicted"/>
<gene>
    <name evidence="2" type="ORF">SAMN05421869_11373</name>
</gene>
<evidence type="ECO:0000313" key="3">
    <source>
        <dbReference type="Proteomes" id="UP000199202"/>
    </source>
</evidence>
<dbReference type="InterPro" id="IPR041657">
    <property type="entry name" value="HTH_17"/>
</dbReference>
<dbReference type="AlphaFoldDB" id="A0A1G8XTQ3"/>
<dbReference type="STRING" id="633440.SAMN05421869_11373"/>
<dbReference type="Pfam" id="PF12728">
    <property type="entry name" value="HTH_17"/>
    <property type="match status" value="1"/>
</dbReference>
<reference evidence="2 3" key="1">
    <citation type="submission" date="2016-10" db="EMBL/GenBank/DDBJ databases">
        <authorList>
            <person name="de Groot N.N."/>
        </authorList>
    </citation>
    <scope>NUCLEOTIDE SEQUENCE [LARGE SCALE GENOMIC DNA]</scope>
    <source>
        <strain evidence="2 3">CGMCC 4.6533</strain>
    </source>
</reference>